<protein>
    <recommendedName>
        <fullName evidence="1">U3 small nucleolar RNA-associated protein 20 N-terminal domain-containing protein</fullName>
    </recommendedName>
</protein>
<dbReference type="Pfam" id="PF07539">
    <property type="entry name" value="UTP20_N"/>
    <property type="match status" value="1"/>
</dbReference>
<dbReference type="PANTHER" id="PTHR17695">
    <property type="entry name" value="SMALL SUBUNIT PROCESSOME COMPONENT 20 HOMOLOG"/>
    <property type="match status" value="1"/>
</dbReference>
<dbReference type="OrthoDB" id="360653at2759"/>
<sequence length="1028" mass="118311">MDEQEDAPPPKRQRFKHLTFNQLVGSIGGDNAKFSRRLMQRPDDSELFFIEALTKWNDQSFGADYTSFVDSLPCDELNTHAQLLYHKKTIVDLLLKSLQDPGCKSIPAFCELLSALVRDLKEDFTEDIHGELSITDLGERDVESVEAAFYALSLMVKVMWRQMLKEFSQSFVRFIPLFGSSRPYVRRFAAEAFSFIMRKSSNLRKLCCHVVEQAFKVHDEHLSEGCAELFFHVCKGVGGGFHSAASEQVECIISGILSLPNQDIRDYGVTILETTVKLIVEYVQKGTKTDLSFLEVLLIHFLEISDSMTLINYSSRLLRLCFVQRRWKNLFTSDRRLLSAIEKVIAFSFFELCFEFVDFLLHCAVHVFSGEEWGSSFGGVCSKIVSAKGDRSVVFHLFNDMLDVVYFDKHILPIIGELSDRIFAEETSLIPNILKLYSLICLSRRPILEALSQRRSAFLDSSCHRSVQKYVLEQIDHLEDMEKPIAACILAIWPWISSDITAQSVLSVVNYIKTLISSEEFSLEMSQLALIAVSSVYQVDRNQLKNVEHSAVEQFLRNKKCCESSLRVYQFWLQANPDQRTATSLKRTTEILLPCYFNPNASIRHCALEILSSFEFDVEGFEAEEGKGTIAVEENIFDILLAAESCDIIDFRSRLLQLRKLNFGSHKKFLPRGSDTRYDHIILRVGLAQFFVQFTKMWPAMYELLESFARGMSIDDFWAVMSEVLDQINAGCREPSDLSGPAPFLEWCDKNNRFDYHSARIQVFKFMSNIWDIAQRRTRILSPMLLKIYESDYLPFIVENMSSCALRTSHADENEETESEAIEDSKATKNDEKLKITKTLCALLDVYSKFTDAKSVYMEAKIRNMYDHLLIVGNDMVQKSVIACIFSYKDKALLPYKENFERLLDEKSFREQLVLFSINEEEGNSVVHKDHRPAVMRVLLRFLYGKLWAQTKRNLIESRRAAIFRYLGGCRPDELMDFLKILFAPILDVIGTTDLNYTKMELLCNDRETLFNMDFAKVNRCVMFLPSM</sequence>
<evidence type="ECO:0000259" key="1">
    <source>
        <dbReference type="Pfam" id="PF07539"/>
    </source>
</evidence>
<comment type="caution">
    <text evidence="2">The sequence shown here is derived from an EMBL/GenBank/DDBJ whole genome shotgun (WGS) entry which is preliminary data.</text>
</comment>
<feature type="domain" description="U3 small nucleolar RNA-associated protein 20 N-terminal" evidence="1">
    <location>
        <begin position="837"/>
        <end position="1025"/>
    </location>
</feature>
<proteinExistence type="predicted"/>
<reference evidence="3" key="1">
    <citation type="journal article" date="2015" name="Nat. Genet.">
        <title>The genome and transcriptome of the zoonotic hookworm Ancylostoma ceylanicum identify infection-specific gene families.</title>
        <authorList>
            <person name="Schwarz E.M."/>
            <person name="Hu Y."/>
            <person name="Antoshechkin I."/>
            <person name="Miller M.M."/>
            <person name="Sternberg P.W."/>
            <person name="Aroian R.V."/>
        </authorList>
    </citation>
    <scope>NUCLEOTIDE SEQUENCE</scope>
    <source>
        <strain evidence="3">HY135</strain>
    </source>
</reference>
<dbReference type="InterPro" id="IPR011430">
    <property type="entry name" value="UTP20_N"/>
</dbReference>
<dbReference type="InterPro" id="IPR016024">
    <property type="entry name" value="ARM-type_fold"/>
</dbReference>
<gene>
    <name evidence="2" type="primary">Acey_s0001.g39</name>
    <name evidence="2" type="ORF">Y032_0001g39</name>
</gene>
<dbReference type="EMBL" id="JARK01001337">
    <property type="protein sequence ID" value="EYC34394.1"/>
    <property type="molecule type" value="Genomic_DNA"/>
</dbReference>
<evidence type="ECO:0000313" key="2">
    <source>
        <dbReference type="EMBL" id="EYC34394.1"/>
    </source>
</evidence>
<organism evidence="2 3">
    <name type="scientific">Ancylostoma ceylanicum</name>
    <dbReference type="NCBI Taxonomy" id="53326"/>
    <lineage>
        <taxon>Eukaryota</taxon>
        <taxon>Metazoa</taxon>
        <taxon>Ecdysozoa</taxon>
        <taxon>Nematoda</taxon>
        <taxon>Chromadorea</taxon>
        <taxon>Rhabditida</taxon>
        <taxon>Rhabditina</taxon>
        <taxon>Rhabditomorpha</taxon>
        <taxon>Strongyloidea</taxon>
        <taxon>Ancylostomatidae</taxon>
        <taxon>Ancylostomatinae</taxon>
        <taxon>Ancylostoma</taxon>
    </lineage>
</organism>
<accession>A0A016W3G3</accession>
<dbReference type="GO" id="GO:0032040">
    <property type="term" value="C:small-subunit processome"/>
    <property type="evidence" value="ECO:0007669"/>
    <property type="project" value="TreeGrafter"/>
</dbReference>
<dbReference type="Proteomes" id="UP000024635">
    <property type="component" value="Unassembled WGS sequence"/>
</dbReference>
<keyword evidence="3" id="KW-1185">Reference proteome</keyword>
<dbReference type="GO" id="GO:0030686">
    <property type="term" value="C:90S preribosome"/>
    <property type="evidence" value="ECO:0007669"/>
    <property type="project" value="TreeGrafter"/>
</dbReference>
<dbReference type="AlphaFoldDB" id="A0A016W3G3"/>
<dbReference type="STRING" id="53326.A0A016W3G3"/>
<evidence type="ECO:0000313" key="3">
    <source>
        <dbReference type="Proteomes" id="UP000024635"/>
    </source>
</evidence>
<dbReference type="PANTHER" id="PTHR17695:SF11">
    <property type="entry name" value="SMALL SUBUNIT PROCESSOME COMPONENT 20 HOMOLOG"/>
    <property type="match status" value="1"/>
</dbReference>
<dbReference type="InterPro" id="IPR011989">
    <property type="entry name" value="ARM-like"/>
</dbReference>
<dbReference type="InterPro" id="IPR052575">
    <property type="entry name" value="SSU_processome_comp_20"/>
</dbReference>
<dbReference type="SUPFAM" id="SSF48371">
    <property type="entry name" value="ARM repeat"/>
    <property type="match status" value="1"/>
</dbReference>
<dbReference type="Gene3D" id="1.25.10.10">
    <property type="entry name" value="Leucine-rich Repeat Variant"/>
    <property type="match status" value="1"/>
</dbReference>
<name>A0A016W3G3_9BILA</name>